<comment type="caution">
    <text evidence="1">The sequence shown here is derived from an EMBL/GenBank/DDBJ whole genome shotgun (WGS) entry which is preliminary data.</text>
</comment>
<gene>
    <name evidence="1" type="ORF">JCM19314_1100</name>
</gene>
<dbReference type="Proteomes" id="UP000029226">
    <property type="component" value="Unassembled WGS sequence"/>
</dbReference>
<protein>
    <submittedName>
        <fullName evidence="1">Uncharacterized protein</fullName>
    </submittedName>
</protein>
<dbReference type="AlphaFoldDB" id="A0A090QAA4"/>
<accession>A0A090QAA4</accession>
<dbReference type="EMBL" id="BBMM01000003">
    <property type="protein sequence ID" value="GAK99915.1"/>
    <property type="molecule type" value="Genomic_DNA"/>
</dbReference>
<sequence length="52" mass="6185">MVKKKNSRDSKLSFILIGPKYGGEIYGYTLSRRRDRLNFRIQTNYSLNPEIF</sequence>
<evidence type="ECO:0000313" key="2">
    <source>
        <dbReference type="Proteomes" id="UP000029226"/>
    </source>
</evidence>
<name>A0A090QAA4_NONUL</name>
<proteinExistence type="predicted"/>
<evidence type="ECO:0000313" key="1">
    <source>
        <dbReference type="EMBL" id="GAK99915.1"/>
    </source>
</evidence>
<reference evidence="1 2" key="1">
    <citation type="journal article" date="2014" name="Genome Announc.">
        <title>Draft Genome Sequences of Marine Flavobacterium Nonlabens Strains NR17, NR24, NR27, NR32, NR33, and Ara13.</title>
        <authorList>
            <person name="Nakanishi M."/>
            <person name="Meirelles P."/>
            <person name="Suzuki R."/>
            <person name="Takatani N."/>
            <person name="Mino S."/>
            <person name="Suda W."/>
            <person name="Oshima K."/>
            <person name="Hattori M."/>
            <person name="Ohkuma M."/>
            <person name="Hosokawa M."/>
            <person name="Miyashita K."/>
            <person name="Thompson F.L."/>
            <person name="Niwa A."/>
            <person name="Sawabe T."/>
            <person name="Sawabe T."/>
        </authorList>
    </citation>
    <scope>NUCLEOTIDE SEQUENCE [LARGE SCALE GENOMIC DNA]</scope>
    <source>
        <strain evidence="2">JCM19314</strain>
    </source>
</reference>
<organism evidence="1 2">
    <name type="scientific">Nonlabens ulvanivorans</name>
    <name type="common">Persicivirga ulvanivorans</name>
    <dbReference type="NCBI Taxonomy" id="906888"/>
    <lineage>
        <taxon>Bacteria</taxon>
        <taxon>Pseudomonadati</taxon>
        <taxon>Bacteroidota</taxon>
        <taxon>Flavobacteriia</taxon>
        <taxon>Flavobacteriales</taxon>
        <taxon>Flavobacteriaceae</taxon>
        <taxon>Nonlabens</taxon>
    </lineage>
</organism>